<dbReference type="EMBL" id="AYKW01000005">
    <property type="protein sequence ID" value="PIL34490.1"/>
    <property type="molecule type" value="Genomic_DNA"/>
</dbReference>
<accession>A0A2G8SL64</accession>
<keyword evidence="3" id="KW-1185">Reference proteome</keyword>
<dbReference type="Pfam" id="PF01636">
    <property type="entry name" value="APH"/>
    <property type="match status" value="1"/>
</dbReference>
<gene>
    <name evidence="2" type="ORF">GSI_03267</name>
</gene>
<comment type="caution">
    <text evidence="2">The sequence shown here is derived from an EMBL/GenBank/DDBJ whole genome shotgun (WGS) entry which is preliminary data.</text>
</comment>
<dbReference type="AlphaFoldDB" id="A0A2G8SL64"/>
<dbReference type="SUPFAM" id="SSF56112">
    <property type="entry name" value="Protein kinase-like (PK-like)"/>
    <property type="match status" value="1"/>
</dbReference>
<proteinExistence type="predicted"/>
<evidence type="ECO:0000313" key="3">
    <source>
        <dbReference type="Proteomes" id="UP000230002"/>
    </source>
</evidence>
<protein>
    <recommendedName>
        <fullName evidence="1">Aminoglycoside phosphotransferase domain-containing protein</fullName>
    </recommendedName>
</protein>
<organism evidence="2 3">
    <name type="scientific">Ganoderma sinense ZZ0214-1</name>
    <dbReference type="NCBI Taxonomy" id="1077348"/>
    <lineage>
        <taxon>Eukaryota</taxon>
        <taxon>Fungi</taxon>
        <taxon>Dikarya</taxon>
        <taxon>Basidiomycota</taxon>
        <taxon>Agaricomycotina</taxon>
        <taxon>Agaricomycetes</taxon>
        <taxon>Polyporales</taxon>
        <taxon>Polyporaceae</taxon>
        <taxon>Ganoderma</taxon>
    </lineage>
</organism>
<dbReference type="PANTHER" id="PTHR21310">
    <property type="entry name" value="AMINOGLYCOSIDE PHOSPHOTRANSFERASE-RELATED-RELATED"/>
    <property type="match status" value="1"/>
</dbReference>
<dbReference type="CDD" id="cd05120">
    <property type="entry name" value="APH_ChoK_like"/>
    <property type="match status" value="1"/>
</dbReference>
<dbReference type="InterPro" id="IPR011009">
    <property type="entry name" value="Kinase-like_dom_sf"/>
</dbReference>
<dbReference type="InterPro" id="IPR002575">
    <property type="entry name" value="Aminoglycoside_PTrfase"/>
</dbReference>
<dbReference type="InterPro" id="IPR051678">
    <property type="entry name" value="AGP_Transferase"/>
</dbReference>
<sequence length="286" mass="33034">MEDNLLINPKTLRSPTGADELFRLECLQATGDKTTSRFAPGILVKFHWHMEAEVRALQFVYERLSIRTPRVLHHAPFPRADAAFDVWDWQKGCWYLLMDECPGVPLDKVIGGMTPTQLDHIADQLTLVLKEMRSCTSTTLGSVSGGPYDNRFLRYPWQPSHAFSSVAEYLEYYREVFREFCGAEFVEKLFSCFPDGPNVPVCLTHGDLLPRNILVDGSTITAIIDWETAGFYPEFWEYCRMHDPGWMTPQWAHVLERVFPGPRREKEIQAVWEILEYLHNNNPCIC</sequence>
<dbReference type="PANTHER" id="PTHR21310:SF15">
    <property type="entry name" value="AMINOGLYCOSIDE PHOSPHOTRANSFERASE DOMAIN-CONTAINING PROTEIN"/>
    <property type="match status" value="1"/>
</dbReference>
<reference evidence="2 3" key="1">
    <citation type="journal article" date="2015" name="Sci. Rep.">
        <title>Chromosome-level genome map provides insights into diverse defense mechanisms in the medicinal fungus Ganoderma sinense.</title>
        <authorList>
            <person name="Zhu Y."/>
            <person name="Xu J."/>
            <person name="Sun C."/>
            <person name="Zhou S."/>
            <person name="Xu H."/>
            <person name="Nelson D.R."/>
            <person name="Qian J."/>
            <person name="Song J."/>
            <person name="Luo H."/>
            <person name="Xiang L."/>
            <person name="Li Y."/>
            <person name="Xu Z."/>
            <person name="Ji A."/>
            <person name="Wang L."/>
            <person name="Lu S."/>
            <person name="Hayward A."/>
            <person name="Sun W."/>
            <person name="Li X."/>
            <person name="Schwartz D.C."/>
            <person name="Wang Y."/>
            <person name="Chen S."/>
        </authorList>
    </citation>
    <scope>NUCLEOTIDE SEQUENCE [LARGE SCALE GENOMIC DNA]</scope>
    <source>
        <strain evidence="2 3">ZZ0214-1</strain>
    </source>
</reference>
<dbReference type="Gene3D" id="3.90.1200.10">
    <property type="match status" value="1"/>
</dbReference>
<feature type="domain" description="Aminoglycoside phosphotransferase" evidence="1">
    <location>
        <begin position="50"/>
        <end position="259"/>
    </location>
</feature>
<evidence type="ECO:0000313" key="2">
    <source>
        <dbReference type="EMBL" id="PIL34490.1"/>
    </source>
</evidence>
<dbReference type="OrthoDB" id="5598852at2759"/>
<dbReference type="Proteomes" id="UP000230002">
    <property type="component" value="Unassembled WGS sequence"/>
</dbReference>
<name>A0A2G8SL64_9APHY</name>
<evidence type="ECO:0000259" key="1">
    <source>
        <dbReference type="Pfam" id="PF01636"/>
    </source>
</evidence>